<protein>
    <submittedName>
        <fullName evidence="1">Uncharacterized protein</fullName>
    </submittedName>
</protein>
<proteinExistence type="predicted"/>
<dbReference type="VEuPathDB" id="ToxoDB:TGP89_241840B"/>
<evidence type="ECO:0000313" key="2">
    <source>
        <dbReference type="Proteomes" id="UP000028828"/>
    </source>
</evidence>
<dbReference type="AlphaFoldDB" id="A0A086J6Z7"/>
<organism evidence="1 2">
    <name type="scientific">Toxoplasma gondii p89</name>
    <dbReference type="NCBI Taxonomy" id="943119"/>
    <lineage>
        <taxon>Eukaryota</taxon>
        <taxon>Sar</taxon>
        <taxon>Alveolata</taxon>
        <taxon>Apicomplexa</taxon>
        <taxon>Conoidasida</taxon>
        <taxon>Coccidia</taxon>
        <taxon>Eucoccidiorida</taxon>
        <taxon>Eimeriorina</taxon>
        <taxon>Sarcocystidae</taxon>
        <taxon>Toxoplasma</taxon>
    </lineage>
</organism>
<feature type="non-terminal residue" evidence="1">
    <location>
        <position position="25"/>
    </location>
</feature>
<dbReference type="Proteomes" id="UP000028828">
    <property type="component" value="Unassembled WGS sequence"/>
</dbReference>
<dbReference type="EMBL" id="AEYI02002532">
    <property type="protein sequence ID" value="KFG27915.1"/>
    <property type="molecule type" value="Genomic_DNA"/>
</dbReference>
<name>A0A086J6Z7_TOXGO</name>
<sequence>SWREEIPTTRHDVRERKRQSVWLGV</sequence>
<accession>A0A086J6Z7</accession>
<comment type="caution">
    <text evidence="1">The sequence shown here is derived from an EMBL/GenBank/DDBJ whole genome shotgun (WGS) entry which is preliminary data.</text>
</comment>
<feature type="non-terminal residue" evidence="1">
    <location>
        <position position="1"/>
    </location>
</feature>
<reference evidence="1 2" key="1">
    <citation type="submission" date="2014-03" db="EMBL/GenBank/DDBJ databases">
        <authorList>
            <person name="Sibley D."/>
            <person name="Venepally P."/>
            <person name="Karamycheva S."/>
            <person name="Hadjithomas M."/>
            <person name="Khan A."/>
            <person name="Brunk B."/>
            <person name="Roos D."/>
            <person name="Caler E."/>
            <person name="Lorenzi H."/>
        </authorList>
    </citation>
    <scope>NUCLEOTIDE SEQUENCE [LARGE SCALE GENOMIC DNA]</scope>
    <source>
        <strain evidence="2">p89</strain>
    </source>
</reference>
<gene>
    <name evidence="1" type="ORF">TGP89_241840B</name>
</gene>
<evidence type="ECO:0000313" key="1">
    <source>
        <dbReference type="EMBL" id="KFG27915.1"/>
    </source>
</evidence>